<keyword evidence="2" id="KW-0472">Membrane</keyword>
<proteinExistence type="predicted"/>
<dbReference type="AlphaFoldDB" id="C8PGC6"/>
<dbReference type="Proteomes" id="UP000005709">
    <property type="component" value="Unassembled WGS sequence"/>
</dbReference>
<feature type="transmembrane region" description="Helical" evidence="2">
    <location>
        <begin position="138"/>
        <end position="160"/>
    </location>
</feature>
<accession>C8PGC6</accession>
<evidence type="ECO:0000313" key="3">
    <source>
        <dbReference type="EMBL" id="EEV18164.1"/>
    </source>
</evidence>
<comment type="caution">
    <text evidence="3">The sequence shown here is derived from an EMBL/GenBank/DDBJ whole genome shotgun (WGS) entry which is preliminary data.</text>
</comment>
<feature type="transmembrane region" description="Helical" evidence="2">
    <location>
        <begin position="104"/>
        <end position="126"/>
    </location>
</feature>
<keyword evidence="2" id="KW-1133">Transmembrane helix</keyword>
<protein>
    <submittedName>
        <fullName evidence="3">Uncharacterized protein</fullName>
    </submittedName>
</protein>
<sequence>MKEISKQGLLCKAKFRGVLGAVILLGIGVSGTVGVSSIDEDAVAIFRVLALLATLAIFYDCFVCLEKALGARFVKTYRLIESIPIVAILCYCAMVVALKEGAMLGLLYTLLYVLSTCAAVIIWGVLNCRLATLSGVDLFKIYGIVVSVAWPCEAVLGALAKIGVILALPYLITASLVTAFSGIFLIIAWIKFNPTRLCGAENSSELDGAKLGADGEKLSIYSKFAAFKKSDADDAKKPASKASADTANMPASAVSTDDTTAARRPGNPGFKF</sequence>
<name>C8PGC6_9BACT</name>
<evidence type="ECO:0000256" key="1">
    <source>
        <dbReference type="SAM" id="MobiDB-lite"/>
    </source>
</evidence>
<feature type="compositionally biased region" description="Low complexity" evidence="1">
    <location>
        <begin position="240"/>
        <end position="259"/>
    </location>
</feature>
<dbReference type="RefSeq" id="WP_005870491.1">
    <property type="nucleotide sequence ID" value="NZ_ACYG01000019.1"/>
</dbReference>
<dbReference type="EMBL" id="ACYG01000019">
    <property type="protein sequence ID" value="EEV18164.1"/>
    <property type="molecule type" value="Genomic_DNA"/>
</dbReference>
<reference evidence="3 4" key="1">
    <citation type="submission" date="2009-07" db="EMBL/GenBank/DDBJ databases">
        <authorList>
            <person name="Madupu R."/>
            <person name="Sebastian Y."/>
            <person name="Durkin A.S."/>
            <person name="Torralba M."/>
            <person name="Methe B."/>
            <person name="Sutton G.G."/>
            <person name="Strausberg R.L."/>
            <person name="Nelson K.E."/>
        </authorList>
    </citation>
    <scope>NUCLEOTIDE SEQUENCE [LARGE SCALE GENOMIC DNA]</scope>
    <source>
        <strain evidence="3 4">RM3268</strain>
    </source>
</reference>
<feature type="region of interest" description="Disordered" evidence="1">
    <location>
        <begin position="229"/>
        <end position="272"/>
    </location>
</feature>
<feature type="transmembrane region" description="Helical" evidence="2">
    <location>
        <begin position="18"/>
        <end position="38"/>
    </location>
</feature>
<feature type="transmembrane region" description="Helical" evidence="2">
    <location>
        <begin position="44"/>
        <end position="65"/>
    </location>
</feature>
<keyword evidence="2" id="KW-0812">Transmembrane</keyword>
<gene>
    <name evidence="3" type="ORF">CAMGR0001_0919</name>
</gene>
<keyword evidence="4" id="KW-1185">Reference proteome</keyword>
<evidence type="ECO:0000256" key="2">
    <source>
        <dbReference type="SAM" id="Phobius"/>
    </source>
</evidence>
<feature type="transmembrane region" description="Helical" evidence="2">
    <location>
        <begin position="166"/>
        <end position="190"/>
    </location>
</feature>
<organism evidence="3 4">
    <name type="scientific">Campylobacter gracilis RM3268</name>
    <dbReference type="NCBI Taxonomy" id="553220"/>
    <lineage>
        <taxon>Bacteria</taxon>
        <taxon>Pseudomonadati</taxon>
        <taxon>Campylobacterota</taxon>
        <taxon>Epsilonproteobacteria</taxon>
        <taxon>Campylobacterales</taxon>
        <taxon>Campylobacteraceae</taxon>
        <taxon>Campylobacter</taxon>
    </lineage>
</organism>
<feature type="transmembrane region" description="Helical" evidence="2">
    <location>
        <begin position="77"/>
        <end position="98"/>
    </location>
</feature>
<evidence type="ECO:0000313" key="4">
    <source>
        <dbReference type="Proteomes" id="UP000005709"/>
    </source>
</evidence>